<evidence type="ECO:0000313" key="2">
    <source>
        <dbReference type="EMBL" id="KAL3730276.1"/>
    </source>
</evidence>
<feature type="compositionally biased region" description="Basic and acidic residues" evidence="1">
    <location>
        <begin position="77"/>
        <end position="90"/>
    </location>
</feature>
<organism evidence="2 3">
    <name type="scientific">Eucalyptus globulus</name>
    <name type="common">Tasmanian blue gum</name>
    <dbReference type="NCBI Taxonomy" id="34317"/>
    <lineage>
        <taxon>Eukaryota</taxon>
        <taxon>Viridiplantae</taxon>
        <taxon>Streptophyta</taxon>
        <taxon>Embryophyta</taxon>
        <taxon>Tracheophyta</taxon>
        <taxon>Spermatophyta</taxon>
        <taxon>Magnoliopsida</taxon>
        <taxon>eudicotyledons</taxon>
        <taxon>Gunneridae</taxon>
        <taxon>Pentapetalae</taxon>
        <taxon>rosids</taxon>
        <taxon>malvids</taxon>
        <taxon>Myrtales</taxon>
        <taxon>Myrtaceae</taxon>
        <taxon>Myrtoideae</taxon>
        <taxon>Eucalypteae</taxon>
        <taxon>Eucalyptus</taxon>
    </lineage>
</organism>
<evidence type="ECO:0000313" key="3">
    <source>
        <dbReference type="Proteomes" id="UP001634007"/>
    </source>
</evidence>
<evidence type="ECO:0000256" key="1">
    <source>
        <dbReference type="SAM" id="MobiDB-lite"/>
    </source>
</evidence>
<dbReference type="EMBL" id="JBJKBG010000007">
    <property type="protein sequence ID" value="KAL3730276.1"/>
    <property type="molecule type" value="Genomic_DNA"/>
</dbReference>
<gene>
    <name evidence="2" type="ORF">ACJRO7_027302</name>
</gene>
<comment type="caution">
    <text evidence="2">The sequence shown here is derived from an EMBL/GenBank/DDBJ whole genome shotgun (WGS) entry which is preliminary data.</text>
</comment>
<name>A0ABD3JQQ2_EUCGL</name>
<protein>
    <submittedName>
        <fullName evidence="2">Uncharacterized protein</fullName>
    </submittedName>
</protein>
<reference evidence="2 3" key="1">
    <citation type="submission" date="2024-11" db="EMBL/GenBank/DDBJ databases">
        <title>Chromosome-level genome assembly of Eucalyptus globulus Labill. provides insights into its genome evolution.</title>
        <authorList>
            <person name="Li X."/>
        </authorList>
    </citation>
    <scope>NUCLEOTIDE SEQUENCE [LARGE SCALE GENOMIC DNA]</scope>
    <source>
        <strain evidence="2">CL2024</strain>
        <tissue evidence="2">Fresh tender leaves</tissue>
    </source>
</reference>
<dbReference type="AlphaFoldDB" id="A0ABD3JQQ2"/>
<feature type="region of interest" description="Disordered" evidence="1">
    <location>
        <begin position="1"/>
        <end position="90"/>
    </location>
</feature>
<accession>A0ABD3JQQ2</accession>
<keyword evidence="3" id="KW-1185">Reference proteome</keyword>
<dbReference type="Proteomes" id="UP001634007">
    <property type="component" value="Unassembled WGS sequence"/>
</dbReference>
<sequence length="90" mass="9170">MYQLRKAGGLRPAPCCAGTIPPPPATPLPDGAPQAGRSPAGTGSAEAPGIRSDSWFAPSGGGEDSRKLPAAPGSRHGHSEMDHDHRQHNG</sequence>
<proteinExistence type="predicted"/>